<keyword evidence="16" id="KW-1185">Reference proteome</keyword>
<evidence type="ECO:0000256" key="12">
    <source>
        <dbReference type="PROSITE-ProRule" id="PRU00560"/>
    </source>
</evidence>
<keyword evidence="3 12" id="KW-0378">Hydrolase</keyword>
<proteinExistence type="inferred from homology"/>
<keyword evidence="7" id="KW-0413">Isomerase</keyword>
<evidence type="ECO:0000256" key="8">
    <source>
        <dbReference type="ARBA" id="ARBA00034617"/>
    </source>
</evidence>
<gene>
    <name evidence="15" type="ORF">O0S08_48665</name>
</gene>
<dbReference type="CDD" id="cd18807">
    <property type="entry name" value="SF1_C_UvrD"/>
    <property type="match status" value="1"/>
</dbReference>
<keyword evidence="5 12" id="KW-0067">ATP-binding</keyword>
<evidence type="ECO:0000259" key="13">
    <source>
        <dbReference type="PROSITE" id="PS51198"/>
    </source>
</evidence>
<comment type="catalytic activity">
    <reaction evidence="8">
        <text>Couples ATP hydrolysis with the unwinding of duplex DNA by translocating in the 3'-5' direction.</text>
        <dbReference type="EC" id="5.6.2.4"/>
    </reaction>
</comment>
<dbReference type="RefSeq" id="WP_269036396.1">
    <property type="nucleotide sequence ID" value="NZ_CP114040.1"/>
</dbReference>
<feature type="binding site" evidence="12">
    <location>
        <begin position="27"/>
        <end position="34"/>
    </location>
    <ligand>
        <name>ATP</name>
        <dbReference type="ChEBI" id="CHEBI:30616"/>
    </ligand>
</feature>
<dbReference type="InterPro" id="IPR014017">
    <property type="entry name" value="DNA_helicase_UvrD-like_C"/>
</dbReference>
<dbReference type="PANTHER" id="PTHR11070:SF2">
    <property type="entry name" value="ATP-DEPENDENT DNA HELICASE SRS2"/>
    <property type="match status" value="1"/>
</dbReference>
<dbReference type="Pfam" id="PF00580">
    <property type="entry name" value="UvrD-helicase"/>
    <property type="match status" value="1"/>
</dbReference>
<evidence type="ECO:0000256" key="1">
    <source>
        <dbReference type="ARBA" id="ARBA00009922"/>
    </source>
</evidence>
<feature type="domain" description="UvrD-like helicase ATP-binding" evidence="13">
    <location>
        <begin position="6"/>
        <end position="290"/>
    </location>
</feature>
<evidence type="ECO:0000256" key="10">
    <source>
        <dbReference type="ARBA" id="ARBA00034923"/>
    </source>
</evidence>
<dbReference type="Gene3D" id="3.40.50.300">
    <property type="entry name" value="P-loop containing nucleotide triphosphate hydrolases"/>
    <property type="match status" value="2"/>
</dbReference>
<dbReference type="PROSITE" id="PS51217">
    <property type="entry name" value="UVRD_HELICASE_CTER"/>
    <property type="match status" value="1"/>
</dbReference>
<dbReference type="Proteomes" id="UP001164459">
    <property type="component" value="Chromosome"/>
</dbReference>
<dbReference type="InterPro" id="IPR014016">
    <property type="entry name" value="UvrD-like_ATP-bd"/>
</dbReference>
<dbReference type="PROSITE" id="PS51198">
    <property type="entry name" value="UVRD_HELICASE_ATP_BIND"/>
    <property type="match status" value="1"/>
</dbReference>
<sequence length="692" mass="76870">MALDLSGLNPDQRAAVCATEGPLLVLAGAGSGKTRVITHRVVYLLERGVAPGNIVALSFTNKAADEMRERLMKMTTKAVADGLVLGTFHSVGAAMMREQPDHFGVPKKFGILDQGDVYGLVRAVLRDLGIHGQGAERRFDLGAIVQRISLWKNDFVSPTDAQGLYFETEYDEAAAAVYGPYEERLRALGAVDFDDLICRIATTLEENAEARAYWQGKFRYLMVDEYQDTNRAQLEVVRRLAGERENVCVVGDDDQAIYGWRGAKVANILGFDMYFKRAQTIKLEQNYRSYAPICRCANAVIQRNTSRHEKELVPQRRGGDKVTLVVAPDGDQESRFIGRTIYREIKERGTKPEDIAVLYRSAKQCDAIEALLQEHGLAYRILGGQAFYDKKQVKDALAYLKVMIAPQDDLATRRALDVPSRGVGLKTIEHLSEFARHRNLSLAEAIHRCDEIADIPSRAAAGLRSFSAAIKRAQAHFYASGSAVAPLQGLLEGVGLREYVLKEAGSEAAGTARWDGVVWLLEALGRFEQRARAKGHVRYNDFFQVMNASKDKDKDKDEGDDEAARGQITLSTLHSAKGLEWPLVLLIGCEEGIMPHKRVSAPRISDAIAGDIEEERRLFYVGITRARDRLYITRAATRLERGAEVPRKPSRFLDDLPEAEIQVHDIARDERLGHDNIASMAEAFLANLAKGL</sequence>
<evidence type="ECO:0000313" key="15">
    <source>
        <dbReference type="EMBL" id="WAS94059.1"/>
    </source>
</evidence>
<reference evidence="15" key="1">
    <citation type="submission" date="2022-11" db="EMBL/GenBank/DDBJ databases">
        <title>Minimal conservation of predation-associated metabolite biosynthetic gene clusters underscores biosynthetic potential of Myxococcota including descriptions for ten novel species: Archangium lansinium sp. nov., Myxococcus landrumus sp. nov., Nannocystis bai.</title>
        <authorList>
            <person name="Ahearne A."/>
            <person name="Stevens C."/>
            <person name="Dowd S."/>
        </authorList>
    </citation>
    <scope>NUCLEOTIDE SEQUENCE</scope>
    <source>
        <strain evidence="15">Fl3</strain>
    </source>
</reference>
<evidence type="ECO:0000259" key="14">
    <source>
        <dbReference type="PROSITE" id="PS51217"/>
    </source>
</evidence>
<accession>A0ABY7H505</accession>
<dbReference type="Pfam" id="PF13361">
    <property type="entry name" value="UvrD_C"/>
    <property type="match status" value="1"/>
</dbReference>
<comment type="catalytic activity">
    <reaction evidence="11">
        <text>ATP + H2O = ADP + phosphate + H(+)</text>
        <dbReference type="Rhea" id="RHEA:13065"/>
        <dbReference type="ChEBI" id="CHEBI:15377"/>
        <dbReference type="ChEBI" id="CHEBI:15378"/>
        <dbReference type="ChEBI" id="CHEBI:30616"/>
        <dbReference type="ChEBI" id="CHEBI:43474"/>
        <dbReference type="ChEBI" id="CHEBI:456216"/>
        <dbReference type="EC" id="5.6.2.4"/>
    </reaction>
</comment>
<evidence type="ECO:0000256" key="4">
    <source>
        <dbReference type="ARBA" id="ARBA00022806"/>
    </source>
</evidence>
<dbReference type="InterPro" id="IPR013986">
    <property type="entry name" value="DExx_box_DNA_helicase_dom_sf"/>
</dbReference>
<keyword evidence="4 12" id="KW-0347">Helicase</keyword>
<evidence type="ECO:0000313" key="16">
    <source>
        <dbReference type="Proteomes" id="UP001164459"/>
    </source>
</evidence>
<dbReference type="InterPro" id="IPR027417">
    <property type="entry name" value="P-loop_NTPase"/>
</dbReference>
<dbReference type="Gene3D" id="1.10.10.160">
    <property type="match status" value="1"/>
</dbReference>
<feature type="domain" description="UvrD-like helicase C-terminal" evidence="14">
    <location>
        <begin position="291"/>
        <end position="578"/>
    </location>
</feature>
<dbReference type="EC" id="5.6.2.4" evidence="9"/>
<comment type="similarity">
    <text evidence="1">Belongs to the helicase family. UvrD subfamily.</text>
</comment>
<evidence type="ECO:0000256" key="7">
    <source>
        <dbReference type="ARBA" id="ARBA00023235"/>
    </source>
</evidence>
<name>A0ABY7H505_9BACT</name>
<keyword evidence="2 12" id="KW-0547">Nucleotide-binding</keyword>
<evidence type="ECO:0000256" key="2">
    <source>
        <dbReference type="ARBA" id="ARBA00022741"/>
    </source>
</evidence>
<organism evidence="15 16">
    <name type="scientific">Nannocystis punicea</name>
    <dbReference type="NCBI Taxonomy" id="2995304"/>
    <lineage>
        <taxon>Bacteria</taxon>
        <taxon>Pseudomonadati</taxon>
        <taxon>Myxococcota</taxon>
        <taxon>Polyangia</taxon>
        <taxon>Nannocystales</taxon>
        <taxon>Nannocystaceae</taxon>
        <taxon>Nannocystis</taxon>
    </lineage>
</organism>
<keyword evidence="6" id="KW-0238">DNA-binding</keyword>
<dbReference type="Gene3D" id="1.10.486.10">
    <property type="entry name" value="PCRA, domain 4"/>
    <property type="match status" value="1"/>
</dbReference>
<dbReference type="PANTHER" id="PTHR11070">
    <property type="entry name" value="UVRD / RECB / PCRA DNA HELICASE FAMILY MEMBER"/>
    <property type="match status" value="1"/>
</dbReference>
<evidence type="ECO:0000256" key="6">
    <source>
        <dbReference type="ARBA" id="ARBA00023125"/>
    </source>
</evidence>
<evidence type="ECO:0000256" key="3">
    <source>
        <dbReference type="ARBA" id="ARBA00022801"/>
    </source>
</evidence>
<evidence type="ECO:0000256" key="11">
    <source>
        <dbReference type="ARBA" id="ARBA00048988"/>
    </source>
</evidence>
<dbReference type="CDD" id="cd17932">
    <property type="entry name" value="DEXQc_UvrD"/>
    <property type="match status" value="1"/>
</dbReference>
<evidence type="ECO:0000256" key="9">
    <source>
        <dbReference type="ARBA" id="ARBA00034808"/>
    </source>
</evidence>
<protein>
    <recommendedName>
        <fullName evidence="9">DNA 3'-5' helicase</fullName>
        <ecNumber evidence="9">5.6.2.4</ecNumber>
    </recommendedName>
    <alternativeName>
        <fullName evidence="10">DNA 3'-5' helicase II</fullName>
    </alternativeName>
</protein>
<dbReference type="InterPro" id="IPR000212">
    <property type="entry name" value="DNA_helicase_UvrD/REP"/>
</dbReference>
<dbReference type="SUPFAM" id="SSF52540">
    <property type="entry name" value="P-loop containing nucleoside triphosphate hydrolases"/>
    <property type="match status" value="1"/>
</dbReference>
<dbReference type="EMBL" id="CP114040">
    <property type="protein sequence ID" value="WAS94059.1"/>
    <property type="molecule type" value="Genomic_DNA"/>
</dbReference>
<evidence type="ECO:0000256" key="5">
    <source>
        <dbReference type="ARBA" id="ARBA00022840"/>
    </source>
</evidence>